<dbReference type="PANTHER" id="PTHR33452:SF1">
    <property type="entry name" value="INNER MEMBRANE PROTEIN YPHA-RELATED"/>
    <property type="match status" value="1"/>
</dbReference>
<evidence type="ECO:0000256" key="5">
    <source>
        <dbReference type="ARBA" id="ARBA00022989"/>
    </source>
</evidence>
<proteinExistence type="inferred from homology"/>
<dbReference type="GO" id="GO:0005886">
    <property type="term" value="C:plasma membrane"/>
    <property type="evidence" value="ECO:0007669"/>
    <property type="project" value="UniProtKB-SubCell"/>
</dbReference>
<evidence type="ECO:0000313" key="8">
    <source>
        <dbReference type="EMBL" id="MBT9281358.1"/>
    </source>
</evidence>
<name>A0A947D1Y3_HYDSH</name>
<evidence type="ECO:0000256" key="2">
    <source>
        <dbReference type="ARBA" id="ARBA00006679"/>
    </source>
</evidence>
<reference evidence="8" key="1">
    <citation type="journal article" date="2021" name="Microbiology">
        <title>Metagenomic Analysis of the Microbial Community in the Underground Coal Fire Area (Kemerovo Region, Russia) Revealed Predominance of Thermophilic Members of the Phyla Deinococcus-thermus, Aquificae, and Firmicutes.</title>
        <authorList>
            <person name="Kadnikov V."/>
            <person name="Mardanov A.V."/>
            <person name="Beletsky A.V."/>
            <person name="Karnachuk O.V."/>
            <person name="Ravin N.V."/>
        </authorList>
    </citation>
    <scope>NUCLEOTIDE SEQUENCE</scope>
    <source>
        <strain evidence="8">RBS10-49</strain>
    </source>
</reference>
<dbReference type="Proteomes" id="UP000748108">
    <property type="component" value="Unassembled WGS sequence"/>
</dbReference>
<protein>
    <submittedName>
        <fullName evidence="8">DoxX family protein</fullName>
    </submittedName>
</protein>
<evidence type="ECO:0000256" key="4">
    <source>
        <dbReference type="ARBA" id="ARBA00022692"/>
    </source>
</evidence>
<evidence type="ECO:0000313" key="9">
    <source>
        <dbReference type="Proteomes" id="UP000748108"/>
    </source>
</evidence>
<dbReference type="InterPro" id="IPR032808">
    <property type="entry name" value="DoxX"/>
</dbReference>
<accession>A0A947D1Y3</accession>
<organism evidence="8 9">
    <name type="scientific">Hydrogenibacillus schlegelii</name>
    <name type="common">Bacillus schlegelii</name>
    <dbReference type="NCBI Taxonomy" id="1484"/>
    <lineage>
        <taxon>Bacteria</taxon>
        <taxon>Bacillati</taxon>
        <taxon>Bacillota</taxon>
        <taxon>Bacilli</taxon>
        <taxon>Bacillales</taxon>
        <taxon>Bacillales Family X. Incertae Sedis</taxon>
        <taxon>Hydrogenibacillus</taxon>
    </lineage>
</organism>
<feature type="transmembrane region" description="Helical" evidence="7">
    <location>
        <begin position="88"/>
        <end position="107"/>
    </location>
</feature>
<dbReference type="PANTHER" id="PTHR33452">
    <property type="entry name" value="OXIDOREDUCTASE CATD-RELATED"/>
    <property type="match status" value="1"/>
</dbReference>
<keyword evidence="4 7" id="KW-0812">Transmembrane</keyword>
<keyword evidence="5 7" id="KW-1133">Transmembrane helix</keyword>
<dbReference type="AlphaFoldDB" id="A0A947D1Y3"/>
<dbReference type="Pfam" id="PF07681">
    <property type="entry name" value="DoxX"/>
    <property type="match status" value="1"/>
</dbReference>
<dbReference type="InterPro" id="IPR051907">
    <property type="entry name" value="DoxX-like_oxidoreductase"/>
</dbReference>
<evidence type="ECO:0000256" key="6">
    <source>
        <dbReference type="ARBA" id="ARBA00023136"/>
    </source>
</evidence>
<gene>
    <name evidence="8" type="ORF">KM312_01655</name>
</gene>
<evidence type="ECO:0000256" key="7">
    <source>
        <dbReference type="SAM" id="Phobius"/>
    </source>
</evidence>
<keyword evidence="3" id="KW-1003">Cell membrane</keyword>
<keyword evidence="6 7" id="KW-0472">Membrane</keyword>
<comment type="caution">
    <text evidence="8">The sequence shown here is derived from an EMBL/GenBank/DDBJ whole genome shotgun (WGS) entry which is preliminary data.</text>
</comment>
<feature type="transmembrane region" description="Helical" evidence="7">
    <location>
        <begin position="12"/>
        <end position="32"/>
    </location>
</feature>
<evidence type="ECO:0000256" key="3">
    <source>
        <dbReference type="ARBA" id="ARBA00022475"/>
    </source>
</evidence>
<dbReference type="EMBL" id="JAHHQF010000038">
    <property type="protein sequence ID" value="MBT9281358.1"/>
    <property type="molecule type" value="Genomic_DNA"/>
</dbReference>
<sequence>MEAKEVERMVFQLDVDAGLLIIRLFVGLIVAAHGAQKLFGWFGGYGLGGVGGWLESLGFRPGRLWAALAGGSEFFGGLLFALGLWTPIAALLIAAVMIVALFTVHVKHGLFIDKNGYEYVLILAVVALVIGFLTGPGAYRVSIGG</sequence>
<feature type="transmembrane region" description="Helical" evidence="7">
    <location>
        <begin position="119"/>
        <end position="139"/>
    </location>
</feature>
<comment type="similarity">
    <text evidence="2">Belongs to the DoxX family.</text>
</comment>
<comment type="subcellular location">
    <subcellularLocation>
        <location evidence="1">Cell membrane</location>
        <topology evidence="1">Multi-pass membrane protein</topology>
    </subcellularLocation>
</comment>
<evidence type="ECO:0000256" key="1">
    <source>
        <dbReference type="ARBA" id="ARBA00004651"/>
    </source>
</evidence>